<feature type="compositionally biased region" description="Low complexity" evidence="2">
    <location>
        <begin position="269"/>
        <end position="309"/>
    </location>
</feature>
<feature type="domain" description="ShKT" evidence="3">
    <location>
        <begin position="389"/>
        <end position="423"/>
    </location>
</feature>
<sequence>MDLHTDYLVPYSASGIECPNVANPVFNATMRAAVVAKHNEFRAMLTHGTAEYKGGHKLPSGKNIYQMEWDCALEKHAQDWSNNCIFKHSDADMGENLFKSSPLPLGTGAVTAVESWWAELKQYDASEQGGVQAVESWWSELQKYDASVNPNMDFNDGVFSVAGHWSQLAWGATTKVGCGLANCGSGGSAFIKVTCNYVIPWVITRGVTERREEASGVKKDVTLCNMVGLLAVKCIGGLSRQSLSASQVRGCGGACIRSMFGAHWARQKQAQTTPAQPGPQTTQATPVQPGAQTTQATPGKPGPQTTQPAKPEVTPTPGACEDTATDCAMYASYCFIQPYSRMLQRRCKKTCNVCDCQDIDANCASQVNSCNLADVSTKCQLTCGNCGGCSDDANNCALMSYLCNDPTFGSVMKARCKKTCNFC</sequence>
<dbReference type="SMART" id="SM00254">
    <property type="entry name" value="ShKT"/>
    <property type="match status" value="3"/>
</dbReference>
<feature type="domain" description="ShKT" evidence="3">
    <location>
        <begin position="320"/>
        <end position="354"/>
    </location>
</feature>
<keyword evidence="1" id="KW-1015">Disulfide bond</keyword>
<dbReference type="CDD" id="cd05380">
    <property type="entry name" value="CAP_euk"/>
    <property type="match status" value="1"/>
</dbReference>
<evidence type="ECO:0000256" key="2">
    <source>
        <dbReference type="SAM" id="MobiDB-lite"/>
    </source>
</evidence>
<dbReference type="EMBL" id="UYWY01023774">
    <property type="protein sequence ID" value="VDM47971.1"/>
    <property type="molecule type" value="Genomic_DNA"/>
</dbReference>
<reference evidence="6" key="1">
    <citation type="submission" date="2016-06" db="UniProtKB">
        <authorList>
            <consortium name="WormBaseParasite"/>
        </authorList>
    </citation>
    <scope>IDENTIFICATION</scope>
</reference>
<keyword evidence="5" id="KW-1185">Reference proteome</keyword>
<dbReference type="InterPro" id="IPR003582">
    <property type="entry name" value="ShKT_dom"/>
</dbReference>
<dbReference type="Pfam" id="PF01549">
    <property type="entry name" value="ShK"/>
    <property type="match status" value="3"/>
</dbReference>
<dbReference type="Gene3D" id="1.10.10.1870">
    <property type="entry name" value="ShTK domain-like"/>
    <property type="match status" value="2"/>
</dbReference>
<feature type="disulfide bond" evidence="1">
    <location>
        <begin position="320"/>
        <end position="354"/>
    </location>
</feature>
<proteinExistence type="predicted"/>
<dbReference type="Gene3D" id="3.40.33.10">
    <property type="entry name" value="CAP"/>
    <property type="match status" value="2"/>
</dbReference>
<evidence type="ECO:0000313" key="6">
    <source>
        <dbReference type="WBParaSite" id="TCNE_0001665101-mRNA-1"/>
    </source>
</evidence>
<feature type="region of interest" description="Disordered" evidence="2">
    <location>
        <begin position="266"/>
        <end position="316"/>
    </location>
</feature>
<reference evidence="4 5" key="2">
    <citation type="submission" date="2018-11" db="EMBL/GenBank/DDBJ databases">
        <authorList>
            <consortium name="Pathogen Informatics"/>
        </authorList>
    </citation>
    <scope>NUCLEOTIDE SEQUENCE [LARGE SCALE GENOMIC DNA]</scope>
</reference>
<dbReference type="Pfam" id="PF00188">
    <property type="entry name" value="CAP"/>
    <property type="match status" value="1"/>
</dbReference>
<evidence type="ECO:0000259" key="3">
    <source>
        <dbReference type="PROSITE" id="PS51670"/>
    </source>
</evidence>
<evidence type="ECO:0000313" key="4">
    <source>
        <dbReference type="EMBL" id="VDM47971.1"/>
    </source>
</evidence>
<protein>
    <submittedName>
        <fullName evidence="6">ShKT domain-containing protein</fullName>
    </submittedName>
</protein>
<dbReference type="InterPro" id="IPR035940">
    <property type="entry name" value="CAP_sf"/>
</dbReference>
<dbReference type="InterPro" id="IPR014044">
    <property type="entry name" value="CAP_dom"/>
</dbReference>
<dbReference type="PROSITE" id="PS51670">
    <property type="entry name" value="SHKT"/>
    <property type="match status" value="2"/>
</dbReference>
<evidence type="ECO:0000313" key="5">
    <source>
        <dbReference type="Proteomes" id="UP000050794"/>
    </source>
</evidence>
<dbReference type="SMART" id="SM00198">
    <property type="entry name" value="SCP"/>
    <property type="match status" value="1"/>
</dbReference>
<comment type="caution">
    <text evidence="1">Lacks conserved residue(s) required for the propagation of feature annotation.</text>
</comment>
<dbReference type="GO" id="GO:0005576">
    <property type="term" value="C:extracellular region"/>
    <property type="evidence" value="ECO:0007669"/>
    <property type="project" value="InterPro"/>
</dbReference>
<dbReference type="WBParaSite" id="TCNE_0001665101-mRNA-1">
    <property type="protein sequence ID" value="TCNE_0001665101-mRNA-1"/>
    <property type="gene ID" value="TCNE_0001665101"/>
</dbReference>
<dbReference type="SUPFAM" id="SSF55797">
    <property type="entry name" value="PR-1-like"/>
    <property type="match status" value="2"/>
</dbReference>
<dbReference type="Proteomes" id="UP000050794">
    <property type="component" value="Unassembled WGS sequence"/>
</dbReference>
<dbReference type="AlphaFoldDB" id="A0A183V7D0"/>
<evidence type="ECO:0000256" key="1">
    <source>
        <dbReference type="PROSITE-ProRule" id="PRU01005"/>
    </source>
</evidence>
<organism evidence="5 6">
    <name type="scientific">Toxocara canis</name>
    <name type="common">Canine roundworm</name>
    <dbReference type="NCBI Taxonomy" id="6265"/>
    <lineage>
        <taxon>Eukaryota</taxon>
        <taxon>Metazoa</taxon>
        <taxon>Ecdysozoa</taxon>
        <taxon>Nematoda</taxon>
        <taxon>Chromadorea</taxon>
        <taxon>Rhabditida</taxon>
        <taxon>Spirurina</taxon>
        <taxon>Ascaridomorpha</taxon>
        <taxon>Ascaridoidea</taxon>
        <taxon>Toxocaridae</taxon>
        <taxon>Toxocara</taxon>
    </lineage>
</organism>
<gene>
    <name evidence="4" type="ORF">TCNE_LOCUS16650</name>
</gene>
<dbReference type="PROSITE" id="PS01009">
    <property type="entry name" value="CRISP_1"/>
    <property type="match status" value="1"/>
</dbReference>
<dbReference type="PANTHER" id="PTHR10334">
    <property type="entry name" value="CYSTEINE-RICH SECRETORY PROTEIN-RELATED"/>
    <property type="match status" value="1"/>
</dbReference>
<dbReference type="InterPro" id="IPR018244">
    <property type="entry name" value="Allrgn_V5/Tpx1_CS"/>
</dbReference>
<name>A0A183V7D0_TOXCA</name>
<feature type="disulfide bond" evidence="1">
    <location>
        <begin position="389"/>
        <end position="423"/>
    </location>
</feature>
<dbReference type="InterPro" id="IPR001283">
    <property type="entry name" value="CRISP-related"/>
</dbReference>
<dbReference type="PRINTS" id="PR00837">
    <property type="entry name" value="V5TPXLIKE"/>
</dbReference>
<accession>A0A183V7D0</accession>